<reference evidence="2 3" key="1">
    <citation type="submission" date="2023-08" db="EMBL/GenBank/DDBJ databases">
        <title>Black Yeasts Isolated from many extreme environments.</title>
        <authorList>
            <person name="Coleine C."/>
            <person name="Stajich J.E."/>
            <person name="Selbmann L."/>
        </authorList>
    </citation>
    <scope>NUCLEOTIDE SEQUENCE [LARGE SCALE GENOMIC DNA]</scope>
    <source>
        <strain evidence="2 3">CCFEE 6328</strain>
    </source>
</reference>
<protein>
    <submittedName>
        <fullName evidence="2">Uncharacterized protein</fullName>
    </submittedName>
</protein>
<evidence type="ECO:0000256" key="1">
    <source>
        <dbReference type="SAM" id="MobiDB-lite"/>
    </source>
</evidence>
<dbReference type="PANTHER" id="PTHR37012">
    <property type="entry name" value="B-ZIP TRANSCRIPTION FACTOR (EUROFUNG)-RELATED"/>
    <property type="match status" value="1"/>
</dbReference>
<dbReference type="Proteomes" id="UP001345691">
    <property type="component" value="Unassembled WGS sequence"/>
</dbReference>
<sequence>MVQRLVEAIRNDDSPPIVAKTLQNNIQALHERGELAKQDISDTDMITLVLKCLSCPRPRSRTESTASTAQYDILGQPSTSPSELSSVSPATHEDFFFDDAFPLQLQSSNCDAAQYSTDSAHSSTDLDSIFTSNTFESQFSFSPTSFTSNTSLPISNSPKTSKFDTTATLYEKPTQNLRFSETNTMHASGTGGNRLLMRGSDSSLRAFTLPLVCPGDPVNDMVLSFRDGARDLLKSGVSLESVMGSGLTDVELLFRLRQPDDEWNVPGWACEMTWGLQDVDWHVQLAEVFMRVRFMRWLILPNEETFAGIPGILRPTTAQMRFPHSVAIDFLPIPTVRNILVRRPQDWHTPLIRSKYSCNWNDALGPAIVTDPVTGRRHLSEQFEKHICVYQNWSAGKSILETWPELSGEMRLEKAA</sequence>
<dbReference type="Pfam" id="PF11905">
    <property type="entry name" value="DUF3425"/>
    <property type="match status" value="1"/>
</dbReference>
<gene>
    <name evidence="2" type="ORF">LTR69_010067</name>
</gene>
<feature type="compositionally biased region" description="Low complexity" evidence="1">
    <location>
        <begin position="77"/>
        <end position="87"/>
    </location>
</feature>
<dbReference type="EMBL" id="JAVRRF010000032">
    <property type="protein sequence ID" value="KAK5051776.1"/>
    <property type="molecule type" value="Genomic_DNA"/>
</dbReference>
<keyword evidence="3" id="KW-1185">Reference proteome</keyword>
<dbReference type="InterPro" id="IPR021833">
    <property type="entry name" value="DUF3425"/>
</dbReference>
<evidence type="ECO:0000313" key="3">
    <source>
        <dbReference type="Proteomes" id="UP001345691"/>
    </source>
</evidence>
<evidence type="ECO:0000313" key="2">
    <source>
        <dbReference type="EMBL" id="KAK5051776.1"/>
    </source>
</evidence>
<proteinExistence type="predicted"/>
<accession>A0ABR0IY62</accession>
<name>A0ABR0IY62_9EURO</name>
<feature type="region of interest" description="Disordered" evidence="1">
    <location>
        <begin position="57"/>
        <end position="87"/>
    </location>
</feature>
<dbReference type="PANTHER" id="PTHR37012:SF2">
    <property type="entry name" value="BZIP DOMAIN-CONTAINING PROTEIN-RELATED"/>
    <property type="match status" value="1"/>
</dbReference>
<comment type="caution">
    <text evidence="2">The sequence shown here is derived from an EMBL/GenBank/DDBJ whole genome shotgun (WGS) entry which is preliminary data.</text>
</comment>
<organism evidence="2 3">
    <name type="scientific">Exophiala sideris</name>
    <dbReference type="NCBI Taxonomy" id="1016849"/>
    <lineage>
        <taxon>Eukaryota</taxon>
        <taxon>Fungi</taxon>
        <taxon>Dikarya</taxon>
        <taxon>Ascomycota</taxon>
        <taxon>Pezizomycotina</taxon>
        <taxon>Eurotiomycetes</taxon>
        <taxon>Chaetothyriomycetidae</taxon>
        <taxon>Chaetothyriales</taxon>
        <taxon>Herpotrichiellaceae</taxon>
        <taxon>Exophiala</taxon>
    </lineage>
</organism>